<dbReference type="RefSeq" id="WP_139366649.1">
    <property type="nucleotide sequence ID" value="NZ_FUWR01000001.1"/>
</dbReference>
<keyword evidence="11 15" id="KW-1133">Transmembrane helix</keyword>
<dbReference type="GO" id="GO:0005524">
    <property type="term" value="F:ATP binding"/>
    <property type="evidence" value="ECO:0007669"/>
    <property type="project" value="UniProtKB-KW"/>
</dbReference>
<evidence type="ECO:0000256" key="6">
    <source>
        <dbReference type="ARBA" id="ARBA00022679"/>
    </source>
</evidence>
<accession>A0A1T4KHD1</accession>
<dbReference type="Gene3D" id="3.30.450.20">
    <property type="entry name" value="PAS domain"/>
    <property type="match status" value="2"/>
</dbReference>
<keyword evidence="9" id="KW-0418">Kinase</keyword>
<evidence type="ECO:0000256" key="10">
    <source>
        <dbReference type="ARBA" id="ARBA00022840"/>
    </source>
</evidence>
<keyword evidence="12" id="KW-0902">Two-component regulatory system</keyword>
<dbReference type="SUPFAM" id="SSF55785">
    <property type="entry name" value="PYP-like sensor domain (PAS domain)"/>
    <property type="match status" value="1"/>
</dbReference>
<dbReference type="GO" id="GO:0005886">
    <property type="term" value="C:plasma membrane"/>
    <property type="evidence" value="ECO:0007669"/>
    <property type="project" value="UniProtKB-SubCell"/>
</dbReference>
<evidence type="ECO:0000256" key="15">
    <source>
        <dbReference type="SAM" id="Phobius"/>
    </source>
</evidence>
<evidence type="ECO:0000256" key="3">
    <source>
        <dbReference type="ARBA" id="ARBA00012438"/>
    </source>
</evidence>
<dbReference type="InterPro" id="IPR003660">
    <property type="entry name" value="HAMP_dom"/>
</dbReference>
<evidence type="ECO:0000313" key="17">
    <source>
        <dbReference type="EMBL" id="SJZ41839.1"/>
    </source>
</evidence>
<dbReference type="EMBL" id="FUWR01000001">
    <property type="protein sequence ID" value="SJZ41839.1"/>
    <property type="molecule type" value="Genomic_DNA"/>
</dbReference>
<evidence type="ECO:0000256" key="11">
    <source>
        <dbReference type="ARBA" id="ARBA00022989"/>
    </source>
</evidence>
<evidence type="ECO:0000256" key="12">
    <source>
        <dbReference type="ARBA" id="ARBA00023012"/>
    </source>
</evidence>
<sequence>MILQKLHGLFLGTLRRQLIFGVAVVHALMMTLFVGDLTMRQKALLLERQTEQAVALSATLATSSAGWLAANDLAGLQELVEAQRHYPELQFAMLLNTEGRVLAHTDRSRIGLYLLDLPKTSQQTILSKTPALVDNVVPAMIGSRQVGWARVGVGQREGSRKLAEITRNGIFYALTTIVIGSLIAWLMGRRITSRLYLVQQTIDEVSSGNRSVRSSVPGDDEAAVMAREFNTMLDRLDARDVELRTSEERYRLVFENSPVSIWEEDFSGVREFFNRLKQQGVTDLDEYFNQHPEAVQQCAELTKIVNVNHAALALHGAASKEELLAGLVNTFTQESFETFRRELICLWNGGTEMVWDAVVKTLTGVPQYVTVYFSVCPGYEESLAKVIVSLADITARKRAEEGLLTLNDELEERVLQRTAELADKNEELQRMNKIFAGRERRMAELKEQIKALEKMTTASERSL</sequence>
<dbReference type="GO" id="GO:0030295">
    <property type="term" value="F:protein kinase activator activity"/>
    <property type="evidence" value="ECO:0007669"/>
    <property type="project" value="TreeGrafter"/>
</dbReference>
<keyword evidence="7 15" id="KW-0812">Transmembrane</keyword>
<keyword evidence="14" id="KW-0175">Coiled coil</keyword>
<keyword evidence="6" id="KW-0808">Transferase</keyword>
<protein>
    <recommendedName>
        <fullName evidence="3">histidine kinase</fullName>
        <ecNumber evidence="3">2.7.13.3</ecNumber>
    </recommendedName>
</protein>
<evidence type="ECO:0000256" key="2">
    <source>
        <dbReference type="ARBA" id="ARBA00004651"/>
    </source>
</evidence>
<dbReference type="GO" id="GO:0007234">
    <property type="term" value="P:osmosensory signaling via phosphorelay pathway"/>
    <property type="evidence" value="ECO:0007669"/>
    <property type="project" value="TreeGrafter"/>
</dbReference>
<dbReference type="Gene3D" id="6.10.340.10">
    <property type="match status" value="1"/>
</dbReference>
<feature type="transmembrane region" description="Helical" evidence="15">
    <location>
        <begin position="169"/>
        <end position="188"/>
    </location>
</feature>
<keyword evidence="5" id="KW-0597">Phosphoprotein</keyword>
<keyword evidence="18" id="KW-1185">Reference proteome</keyword>
<evidence type="ECO:0000256" key="7">
    <source>
        <dbReference type="ARBA" id="ARBA00022692"/>
    </source>
</evidence>
<keyword evidence="13 15" id="KW-0472">Membrane</keyword>
<dbReference type="GO" id="GO:0004673">
    <property type="term" value="F:protein histidine kinase activity"/>
    <property type="evidence" value="ECO:0007669"/>
    <property type="project" value="UniProtKB-EC"/>
</dbReference>
<comment type="subcellular location">
    <subcellularLocation>
        <location evidence="2">Cell membrane</location>
        <topology evidence="2">Multi-pass membrane protein</topology>
    </subcellularLocation>
</comment>
<dbReference type="PANTHER" id="PTHR42878">
    <property type="entry name" value="TWO-COMPONENT HISTIDINE KINASE"/>
    <property type="match status" value="1"/>
</dbReference>
<evidence type="ECO:0000256" key="1">
    <source>
        <dbReference type="ARBA" id="ARBA00000085"/>
    </source>
</evidence>
<dbReference type="InterPro" id="IPR035965">
    <property type="entry name" value="PAS-like_dom_sf"/>
</dbReference>
<evidence type="ECO:0000256" key="8">
    <source>
        <dbReference type="ARBA" id="ARBA00022741"/>
    </source>
</evidence>
<reference evidence="18" key="1">
    <citation type="submission" date="2017-02" db="EMBL/GenBank/DDBJ databases">
        <authorList>
            <person name="Varghese N."/>
            <person name="Submissions S."/>
        </authorList>
    </citation>
    <scope>NUCLEOTIDE SEQUENCE [LARGE SCALE GENOMIC DNA]</scope>
    <source>
        <strain evidence="18">ATCC BAA-34</strain>
    </source>
</reference>
<evidence type="ECO:0000256" key="9">
    <source>
        <dbReference type="ARBA" id="ARBA00022777"/>
    </source>
</evidence>
<dbReference type="Pfam" id="PF17203">
    <property type="entry name" value="sCache_3_2"/>
    <property type="match status" value="1"/>
</dbReference>
<gene>
    <name evidence="17" type="ORF">SAMN02745119_00555</name>
</gene>
<dbReference type="SUPFAM" id="SSF103190">
    <property type="entry name" value="Sensory domain-like"/>
    <property type="match status" value="1"/>
</dbReference>
<proteinExistence type="predicted"/>
<dbReference type="InterPro" id="IPR033463">
    <property type="entry name" value="sCache_3"/>
</dbReference>
<evidence type="ECO:0000256" key="13">
    <source>
        <dbReference type="ARBA" id="ARBA00023136"/>
    </source>
</evidence>
<organism evidence="17 18">
    <name type="scientific">Trichlorobacter thiogenes</name>
    <dbReference type="NCBI Taxonomy" id="115783"/>
    <lineage>
        <taxon>Bacteria</taxon>
        <taxon>Pseudomonadati</taxon>
        <taxon>Thermodesulfobacteriota</taxon>
        <taxon>Desulfuromonadia</taxon>
        <taxon>Geobacterales</taxon>
        <taxon>Geobacteraceae</taxon>
        <taxon>Trichlorobacter</taxon>
    </lineage>
</organism>
<dbReference type="PANTHER" id="PTHR42878:SF15">
    <property type="entry name" value="BACTERIOPHYTOCHROME"/>
    <property type="match status" value="1"/>
</dbReference>
<dbReference type="InterPro" id="IPR029151">
    <property type="entry name" value="Sensor-like_sf"/>
</dbReference>
<dbReference type="EC" id="2.7.13.3" evidence="3"/>
<feature type="coiled-coil region" evidence="14">
    <location>
        <begin position="407"/>
        <end position="462"/>
    </location>
</feature>
<evidence type="ECO:0000256" key="14">
    <source>
        <dbReference type="SAM" id="Coils"/>
    </source>
</evidence>
<dbReference type="GO" id="GO:0000156">
    <property type="term" value="F:phosphorelay response regulator activity"/>
    <property type="evidence" value="ECO:0007669"/>
    <property type="project" value="TreeGrafter"/>
</dbReference>
<dbReference type="AlphaFoldDB" id="A0A1T4KHD1"/>
<dbReference type="OrthoDB" id="9787818at2"/>
<dbReference type="SUPFAM" id="SSF158472">
    <property type="entry name" value="HAMP domain-like"/>
    <property type="match status" value="1"/>
</dbReference>
<evidence type="ECO:0000313" key="18">
    <source>
        <dbReference type="Proteomes" id="UP000190102"/>
    </source>
</evidence>
<dbReference type="STRING" id="115783.SAMN02745119_00555"/>
<keyword evidence="8" id="KW-0547">Nucleotide-binding</keyword>
<dbReference type="InterPro" id="IPR050351">
    <property type="entry name" value="BphY/WalK/GraS-like"/>
</dbReference>
<dbReference type="Proteomes" id="UP000190102">
    <property type="component" value="Unassembled WGS sequence"/>
</dbReference>
<evidence type="ECO:0000259" key="16">
    <source>
        <dbReference type="PROSITE" id="PS50885"/>
    </source>
</evidence>
<feature type="domain" description="HAMP" evidence="16">
    <location>
        <begin position="189"/>
        <end position="241"/>
    </location>
</feature>
<keyword evidence="10" id="KW-0067">ATP-binding</keyword>
<dbReference type="Pfam" id="PF00672">
    <property type="entry name" value="HAMP"/>
    <property type="match status" value="1"/>
</dbReference>
<dbReference type="SMART" id="SM00304">
    <property type="entry name" value="HAMP"/>
    <property type="match status" value="1"/>
</dbReference>
<dbReference type="CDD" id="cd06225">
    <property type="entry name" value="HAMP"/>
    <property type="match status" value="1"/>
</dbReference>
<comment type="catalytic activity">
    <reaction evidence="1">
        <text>ATP + protein L-histidine = ADP + protein N-phospho-L-histidine.</text>
        <dbReference type="EC" id="2.7.13.3"/>
    </reaction>
</comment>
<evidence type="ECO:0000256" key="4">
    <source>
        <dbReference type="ARBA" id="ARBA00022475"/>
    </source>
</evidence>
<evidence type="ECO:0000256" key="5">
    <source>
        <dbReference type="ARBA" id="ARBA00022553"/>
    </source>
</evidence>
<name>A0A1T4KHD1_9BACT</name>
<dbReference type="PROSITE" id="PS50885">
    <property type="entry name" value="HAMP"/>
    <property type="match status" value="1"/>
</dbReference>
<keyword evidence="4" id="KW-1003">Cell membrane</keyword>
<feature type="transmembrane region" description="Helical" evidence="15">
    <location>
        <begin position="18"/>
        <end position="39"/>
    </location>
</feature>